<feature type="transmembrane region" description="Helical" evidence="11">
    <location>
        <begin position="456"/>
        <end position="475"/>
    </location>
</feature>
<evidence type="ECO:0000256" key="8">
    <source>
        <dbReference type="ARBA" id="ARBA00022989"/>
    </source>
</evidence>
<keyword evidence="5" id="KW-0067">ATP-binding</keyword>
<feature type="transmembrane region" description="Helical" evidence="11">
    <location>
        <begin position="251"/>
        <end position="270"/>
    </location>
</feature>
<dbReference type="SUPFAM" id="SSF81665">
    <property type="entry name" value="Calcium ATPase, transmembrane domain M"/>
    <property type="match status" value="1"/>
</dbReference>
<reference evidence="13" key="1">
    <citation type="submission" date="2020-10" db="EMBL/GenBank/DDBJ databases">
        <title>Unveiling of a novel bifunctional photoreceptor, Dualchrome1, isolated from a cosmopolitan green alga.</title>
        <authorList>
            <person name="Suzuki S."/>
            <person name="Kawachi M."/>
        </authorList>
    </citation>
    <scope>NUCLEOTIDE SEQUENCE</scope>
    <source>
        <strain evidence="13">NIES 2893</strain>
    </source>
</reference>
<comment type="subcellular location">
    <subcellularLocation>
        <location evidence="1">Membrane</location>
        <topology evidence="1">Multi-pass membrane protein</topology>
    </subcellularLocation>
</comment>
<dbReference type="Gene3D" id="2.70.150.10">
    <property type="entry name" value="Calcium-transporting ATPase, cytoplasmic transduction domain A"/>
    <property type="match status" value="1"/>
</dbReference>
<dbReference type="GO" id="GO:0019829">
    <property type="term" value="F:ATPase-coupled monoatomic cation transmembrane transporter activity"/>
    <property type="evidence" value="ECO:0007669"/>
    <property type="project" value="TreeGrafter"/>
</dbReference>
<dbReference type="InterPro" id="IPR023214">
    <property type="entry name" value="HAD_sf"/>
</dbReference>
<dbReference type="SFLD" id="SFLDF00027">
    <property type="entry name" value="p-type_atpase"/>
    <property type="match status" value="1"/>
</dbReference>
<evidence type="ECO:0000256" key="3">
    <source>
        <dbReference type="ARBA" id="ARBA00022723"/>
    </source>
</evidence>
<dbReference type="InterPro" id="IPR018303">
    <property type="entry name" value="ATPase_P-typ_P_site"/>
</dbReference>
<dbReference type="GO" id="GO:0005789">
    <property type="term" value="C:endoplasmic reticulum membrane"/>
    <property type="evidence" value="ECO:0007669"/>
    <property type="project" value="TreeGrafter"/>
</dbReference>
<evidence type="ECO:0000256" key="7">
    <source>
        <dbReference type="ARBA" id="ARBA00022967"/>
    </source>
</evidence>
<evidence type="ECO:0000256" key="11">
    <source>
        <dbReference type="SAM" id="Phobius"/>
    </source>
</evidence>
<gene>
    <name evidence="13" type="ORF">PPROV_000819500</name>
</gene>
<dbReference type="SUPFAM" id="SSF56784">
    <property type="entry name" value="HAD-like"/>
    <property type="match status" value="1"/>
</dbReference>
<feature type="domain" description="P-type ATPase A" evidence="12">
    <location>
        <begin position="291"/>
        <end position="440"/>
    </location>
</feature>
<evidence type="ECO:0000256" key="9">
    <source>
        <dbReference type="ARBA" id="ARBA00023136"/>
    </source>
</evidence>
<dbReference type="InterPro" id="IPR036412">
    <property type="entry name" value="HAD-like_sf"/>
</dbReference>
<dbReference type="SUPFAM" id="SSF81660">
    <property type="entry name" value="Metal cation-transporting ATPase, ATP-binding domain N"/>
    <property type="match status" value="1"/>
</dbReference>
<comment type="caution">
    <text evidence="13">The sequence shown here is derived from an EMBL/GenBank/DDBJ whole genome shotgun (WGS) entry which is preliminary data.</text>
</comment>
<dbReference type="Proteomes" id="UP000660262">
    <property type="component" value="Unassembled WGS sequence"/>
</dbReference>
<evidence type="ECO:0000256" key="6">
    <source>
        <dbReference type="ARBA" id="ARBA00022842"/>
    </source>
</evidence>
<dbReference type="Gene3D" id="3.40.50.1000">
    <property type="entry name" value="HAD superfamily/HAD-like"/>
    <property type="match status" value="1"/>
</dbReference>
<feature type="compositionally biased region" description="Low complexity" evidence="10">
    <location>
        <begin position="939"/>
        <end position="951"/>
    </location>
</feature>
<feature type="compositionally biased region" description="Basic residues" evidence="10">
    <location>
        <begin position="954"/>
        <end position="963"/>
    </location>
</feature>
<protein>
    <recommendedName>
        <fullName evidence="12">P-type ATPase A domain-containing protein</fullName>
    </recommendedName>
</protein>
<feature type="transmembrane region" description="Helical" evidence="11">
    <location>
        <begin position="37"/>
        <end position="59"/>
    </location>
</feature>
<feature type="region of interest" description="Disordered" evidence="10">
    <location>
        <begin position="939"/>
        <end position="1021"/>
    </location>
</feature>
<keyword evidence="6" id="KW-0460">Magnesium</keyword>
<keyword evidence="9 11" id="KW-0472">Membrane</keyword>
<evidence type="ECO:0000256" key="4">
    <source>
        <dbReference type="ARBA" id="ARBA00022741"/>
    </source>
</evidence>
<dbReference type="GO" id="GO:0046872">
    <property type="term" value="F:metal ion binding"/>
    <property type="evidence" value="ECO:0007669"/>
    <property type="project" value="UniProtKB-KW"/>
</dbReference>
<dbReference type="PANTHER" id="PTHR45630">
    <property type="entry name" value="CATION-TRANSPORTING ATPASE-RELATED"/>
    <property type="match status" value="1"/>
</dbReference>
<dbReference type="SUPFAM" id="SSF81653">
    <property type="entry name" value="Calcium ATPase, transduction domain A"/>
    <property type="match status" value="1"/>
</dbReference>
<keyword evidence="3" id="KW-0479">Metal-binding</keyword>
<evidence type="ECO:0000259" key="12">
    <source>
        <dbReference type="Pfam" id="PF00122"/>
    </source>
</evidence>
<dbReference type="Gene3D" id="3.40.1110.10">
    <property type="entry name" value="Calcium-transporting ATPase, cytoplasmic domain N"/>
    <property type="match status" value="1"/>
</dbReference>
<dbReference type="Pfam" id="PF00122">
    <property type="entry name" value="E1-E2_ATPase"/>
    <property type="match status" value="1"/>
</dbReference>
<dbReference type="InterPro" id="IPR059000">
    <property type="entry name" value="ATPase_P-type_domA"/>
</dbReference>
<dbReference type="PANTHER" id="PTHR45630:SF7">
    <property type="entry name" value="ENDOPLASMIC RETICULUM TRANSMEMBRANE HELIX TRANSLOCASE"/>
    <property type="match status" value="1"/>
</dbReference>
<evidence type="ECO:0000256" key="5">
    <source>
        <dbReference type="ARBA" id="ARBA00022840"/>
    </source>
</evidence>
<keyword evidence="2 11" id="KW-0812">Transmembrane</keyword>
<dbReference type="InterPro" id="IPR008250">
    <property type="entry name" value="ATPase_P-typ_transduc_dom_A_sf"/>
</dbReference>
<name>A0A830HUL8_9CHLO</name>
<dbReference type="PRINTS" id="PR00119">
    <property type="entry name" value="CATATPASE"/>
</dbReference>
<sequence length="1302" mass="139472">MPPPPNGGGGGVMDVACKHISAIRLHRKRKPYASLDAAPFAAVYVALVATALAQAHAVWPEASTPAVVAAAIAAAFTAHVLLALLCVWIPSVKAIVQYESARDVNNADAVRVKPAAFHGRETIVPLKRTPIFLGGNQGDKIYPGTDFTTDGDNQLSHTFEYRKQRFYLDTTTHTFRKLEFNFHQPPNKLVAAHGRGYGTDAKANAAKSVWGANVFDVPRPEFRQLLINQMMQPFFVFQVFCVALWLLDAYWYYALFTLVMLVFFECTVVYQRQRTSDMLRRDVGESQNSLPVSVYRGGKWAPVPRSELLPGDVISLRSIDAREQAVLGVPAVDVPADCLLLGGVAVASEAMLTGESTPQWKSPVHERVCTAKEGDDEPLRRSRDKRHILFKGTTLVKHERPGSSSSAEGGGAKVPRPPDGGCVCLVMRTGFGTSQGKLMRSMLFSHERVSANSAEAGLFILVLLGIAVVAASYVLYDWTIAPNGRSLSKVMLMVMIILTSVVPPELPMELSLAVNQSLVELIKSGIFCTEPFRIPFAGKCDTCCFDKTGTLTSESLVLHGVVATDDFVKNRLVANLSDASAQCCRVLGVCHALTDASVDQGDPLDLAGFAAVRARFVSRDRVQPCNLPRPAEGASAPCRILRRFHFASELRRMSVICRVNSPGDRGSNSGVGGDILSALGGGSDERDELWVLAKGAPETIETLLEHVPDGYVACHQAWAKKGARVIALAARRIADAEEADDVLRVPREKAETNLHLVGLAIFECPLKTDSAACLAHLANSKHQLVMITGDAPLAACHVAKQCGILSSSKTLLLDLLPSQGSTPATAESSSTAICWQALDDSQPDKATSLAYQGAAQCSQLARDNIDLCVSGAAITELERRGEANDALVHMRVLARTNPRQKALMIAALRAQGRTCLMCGDGTNDVGALRDSQVGVALLGGPSPAAVSPAGASKGGKRGQRRIKGAPPPPGEPDSGDGGGKGRRRIKGAPPPPGEPDDDDSMAVSGSHTALDTGGDGALEDDADSKSWIERIQEQQRAEEQLSLGVSLRDASLASPFTVRGSSIRPCLDIIRQGRTTLVATLQMFKILGLQCLCGAYSMSVMYIQGVRLGDSQATFSGIFSAALFFCLSQAKPLDKLSPERPHTRVFSTYILVSMVLQFAAHLSFTIYATQRALTLRPEGEEVCVAFDLEGGSEAASSSFETNVVNSVCYIVNLYTLATNFAVNYVGHPHSTPIHANRPMLFAVLAMMATATLLSVGESPVNELLEVSASLPGTLGTELVAFAAADFAFCWCVENALRKLPSS</sequence>
<dbReference type="InterPro" id="IPR044492">
    <property type="entry name" value="P_typ_ATPase_HD_dom"/>
</dbReference>
<proteinExistence type="predicted"/>
<evidence type="ECO:0000313" key="14">
    <source>
        <dbReference type="Proteomes" id="UP000660262"/>
    </source>
</evidence>
<dbReference type="GO" id="GO:0006874">
    <property type="term" value="P:intracellular calcium ion homeostasis"/>
    <property type="evidence" value="ECO:0007669"/>
    <property type="project" value="TreeGrafter"/>
</dbReference>
<dbReference type="GO" id="GO:0015662">
    <property type="term" value="F:P-type ion transporter activity"/>
    <property type="evidence" value="ECO:0007669"/>
    <property type="project" value="TreeGrafter"/>
</dbReference>
<feature type="transmembrane region" description="Helical" evidence="11">
    <location>
        <begin position="65"/>
        <end position="89"/>
    </location>
</feature>
<dbReference type="OrthoDB" id="48943at2759"/>
<dbReference type="GO" id="GO:0005524">
    <property type="term" value="F:ATP binding"/>
    <property type="evidence" value="ECO:0007669"/>
    <property type="project" value="UniProtKB-KW"/>
</dbReference>
<evidence type="ECO:0000256" key="10">
    <source>
        <dbReference type="SAM" id="MobiDB-lite"/>
    </source>
</evidence>
<dbReference type="SFLD" id="SFLDS00003">
    <property type="entry name" value="Haloacid_Dehalogenase"/>
    <property type="match status" value="1"/>
</dbReference>
<dbReference type="PROSITE" id="PS00154">
    <property type="entry name" value="ATPASE_E1_E2"/>
    <property type="match status" value="1"/>
</dbReference>
<keyword evidence="8 11" id="KW-1133">Transmembrane helix</keyword>
<dbReference type="InterPro" id="IPR006544">
    <property type="entry name" value="P-type_TPase_V"/>
</dbReference>
<dbReference type="InterPro" id="IPR023299">
    <property type="entry name" value="ATPase_P-typ_cyto_dom_N"/>
</dbReference>
<dbReference type="SFLD" id="SFLDG00002">
    <property type="entry name" value="C1.7:_P-type_atpase_like"/>
    <property type="match status" value="1"/>
</dbReference>
<keyword evidence="4" id="KW-0547">Nucleotide-binding</keyword>
<keyword evidence="14" id="KW-1185">Reference proteome</keyword>
<evidence type="ECO:0000256" key="1">
    <source>
        <dbReference type="ARBA" id="ARBA00004141"/>
    </source>
</evidence>
<accession>A0A830HUL8</accession>
<keyword evidence="7" id="KW-1278">Translocase</keyword>
<evidence type="ECO:0000256" key="2">
    <source>
        <dbReference type="ARBA" id="ARBA00022692"/>
    </source>
</evidence>
<organism evidence="13 14">
    <name type="scientific">Pycnococcus provasolii</name>
    <dbReference type="NCBI Taxonomy" id="41880"/>
    <lineage>
        <taxon>Eukaryota</taxon>
        <taxon>Viridiplantae</taxon>
        <taxon>Chlorophyta</taxon>
        <taxon>Pseudoscourfieldiophyceae</taxon>
        <taxon>Pseudoscourfieldiales</taxon>
        <taxon>Pycnococcaceae</taxon>
        <taxon>Pycnococcus</taxon>
    </lineage>
</organism>
<evidence type="ECO:0000313" key="13">
    <source>
        <dbReference type="EMBL" id="GHP09460.1"/>
    </source>
</evidence>
<dbReference type="EMBL" id="BNJQ01000025">
    <property type="protein sequence ID" value="GHP09460.1"/>
    <property type="molecule type" value="Genomic_DNA"/>
</dbReference>
<dbReference type="InterPro" id="IPR023298">
    <property type="entry name" value="ATPase_P-typ_TM_dom_sf"/>
</dbReference>
<feature type="transmembrane region" description="Helical" evidence="11">
    <location>
        <begin position="225"/>
        <end position="245"/>
    </location>
</feature>